<keyword evidence="7" id="KW-0493">Microtubule</keyword>
<dbReference type="Proteomes" id="UP000075714">
    <property type="component" value="Unassembled WGS sequence"/>
</dbReference>
<dbReference type="GO" id="GO:0000278">
    <property type="term" value="P:mitotic cell cycle"/>
    <property type="evidence" value="ECO:0007669"/>
    <property type="project" value="TreeGrafter"/>
</dbReference>
<evidence type="ECO:0000256" key="2">
    <source>
        <dbReference type="ARBA" id="ARBA00004629"/>
    </source>
</evidence>
<evidence type="ECO:0000256" key="3">
    <source>
        <dbReference type="ARBA" id="ARBA00007716"/>
    </source>
</evidence>
<feature type="region of interest" description="Disordered" evidence="13">
    <location>
        <begin position="98"/>
        <end position="159"/>
    </location>
</feature>
<dbReference type="AlphaFoldDB" id="A0A150GPA7"/>
<evidence type="ECO:0000256" key="8">
    <source>
        <dbReference type="ARBA" id="ARBA00022776"/>
    </source>
</evidence>
<feature type="compositionally biased region" description="Acidic residues" evidence="13">
    <location>
        <begin position="112"/>
        <end position="125"/>
    </location>
</feature>
<keyword evidence="10" id="KW-0206">Cytoskeleton</keyword>
<evidence type="ECO:0000256" key="1">
    <source>
        <dbReference type="ARBA" id="ARBA00004186"/>
    </source>
</evidence>
<dbReference type="InterPro" id="IPR033341">
    <property type="entry name" value="SKA3"/>
</dbReference>
<feature type="region of interest" description="Disordered" evidence="13">
    <location>
        <begin position="226"/>
        <end position="390"/>
    </location>
</feature>
<comment type="caution">
    <text evidence="14">The sequence shown here is derived from an EMBL/GenBank/DDBJ whole genome shotgun (WGS) entry which is preliminary data.</text>
</comment>
<dbReference type="PANTHER" id="PTHR48118:SF1">
    <property type="entry name" value="SPINDLE AND KINETOCHORE-ASSOCIATED PROTEIN 3"/>
    <property type="match status" value="1"/>
</dbReference>
<gene>
    <name evidence="14" type="ORF">GPECTOR_12g589</name>
</gene>
<dbReference type="GO" id="GO:0007059">
    <property type="term" value="P:chromosome segregation"/>
    <property type="evidence" value="ECO:0007669"/>
    <property type="project" value="InterPro"/>
</dbReference>
<dbReference type="EMBL" id="LSYV01000013">
    <property type="protein sequence ID" value="KXZ51625.1"/>
    <property type="molecule type" value="Genomic_DNA"/>
</dbReference>
<feature type="region of interest" description="Disordered" evidence="13">
    <location>
        <begin position="682"/>
        <end position="718"/>
    </location>
</feature>
<feature type="region of interest" description="Disordered" evidence="13">
    <location>
        <begin position="756"/>
        <end position="803"/>
    </location>
</feature>
<keyword evidence="6" id="KW-0132">Cell division</keyword>
<keyword evidence="4" id="KW-0158">Chromosome</keyword>
<accession>A0A150GPA7</accession>
<protein>
    <submittedName>
        <fullName evidence="14">Uncharacterized protein</fullName>
    </submittedName>
</protein>
<evidence type="ECO:0000313" key="14">
    <source>
        <dbReference type="EMBL" id="KXZ51625.1"/>
    </source>
</evidence>
<evidence type="ECO:0000256" key="7">
    <source>
        <dbReference type="ARBA" id="ARBA00022701"/>
    </source>
</evidence>
<feature type="compositionally biased region" description="Low complexity" evidence="13">
    <location>
        <begin position="227"/>
        <end position="250"/>
    </location>
</feature>
<keyword evidence="5" id="KW-0963">Cytoplasm</keyword>
<evidence type="ECO:0000256" key="12">
    <source>
        <dbReference type="ARBA" id="ARBA00023328"/>
    </source>
</evidence>
<dbReference type="GO" id="GO:0005876">
    <property type="term" value="C:spindle microtubule"/>
    <property type="evidence" value="ECO:0007669"/>
    <property type="project" value="TreeGrafter"/>
</dbReference>
<reference evidence="15" key="1">
    <citation type="journal article" date="2016" name="Nat. Commun.">
        <title>The Gonium pectorale genome demonstrates co-option of cell cycle regulation during the evolution of multicellularity.</title>
        <authorList>
            <person name="Hanschen E.R."/>
            <person name="Marriage T.N."/>
            <person name="Ferris P.J."/>
            <person name="Hamaji T."/>
            <person name="Toyoda A."/>
            <person name="Fujiyama A."/>
            <person name="Neme R."/>
            <person name="Noguchi H."/>
            <person name="Minakuchi Y."/>
            <person name="Suzuki M."/>
            <person name="Kawai-Toyooka H."/>
            <person name="Smith D.R."/>
            <person name="Sparks H."/>
            <person name="Anderson J."/>
            <person name="Bakaric R."/>
            <person name="Luria V."/>
            <person name="Karger A."/>
            <person name="Kirschner M.W."/>
            <person name="Durand P.M."/>
            <person name="Michod R.E."/>
            <person name="Nozaki H."/>
            <person name="Olson B.J."/>
        </authorList>
    </citation>
    <scope>NUCLEOTIDE SEQUENCE [LARGE SCALE GENOMIC DNA]</scope>
    <source>
        <strain evidence="15">NIES-2863</strain>
    </source>
</reference>
<sequence length="914" mass="92498">MTKRPPTVRSALRRFADDLPREFKDVLGDLQEDVSNITSEVEVLETFTVDAISFQELVGHCLALYQANRGTIKLLEDHLHQYGFQPPPGMVHEPEDPLAAASAVAAKQPTPDLEDGSDDDRDAEELPTCRNAMASSIRASARKAPRPSVDSHGSTTPDGMLYSPSMAQLLAKYNPPSDADRALFGLSASASKAGGGMPATGDSTPDSEDLAAAMKGFTPFARREAVEPGAELAAPAPGAPACGARGIPPVGLRPPGPPPAPAEDDTCKLYKELIRSHEMPGSLHHQRPRPQAQPQPDAPARQDFARGQDQLQQVLRQVPALKLASPAGPQQRTHPAPAQLPPRAATARAPASSSGTGFGSPGLLDVTPPPTSSGPTRSVTPLSARSVPRNEWQQHDKLLAEKMAGLEQAWIASGQAALSPLRRSWGGSAGGAGGGDLRAAVAAVAAAEAAAPAAAARLQQNSRVAAEAAAAVALMANAAPACTLGRDSPVAGAAQPGRGFAPVPGTTPGRVTRAMAAAAAATAALAPPLAAAASKPVRATPLRMSVGGSLDCIAAAAAAAASNEPPAAVTPGRAGRIPTFNPAPAVGTPSVAPAAAAGNGPIRTPGRIRSERPGPATFVPPPAVAAPGAGGAPRVPQLRIQTSDMRDGTWGSAGGSDEGGDWQGFPLSRRGTDTIASAAAAASAGSTSPDDVILAMPPLSSQPPTPRALTPGRGDGAVPTGAPVLATSVAMLLPGFSPNSSQLVSKALGEDFMERHLRSQQSAAGTSRIPVQATAPASAKARTTSQLPIGIGPSHTDAGRAPSADVTTAATAGAAAAAVASGAAAPLPSDLQPCSEAEWRSLPARTQQSFPLEALNGHLRAIADIAHGRSFSAEDLGCLQLSLTSTKLLLNALVKLGRCEVTAGAGGMVYRLAA</sequence>
<keyword evidence="15" id="KW-1185">Reference proteome</keyword>
<name>A0A150GPA7_GONPE</name>
<feature type="compositionally biased region" description="Pro residues" evidence="13">
    <location>
        <begin position="251"/>
        <end position="261"/>
    </location>
</feature>
<evidence type="ECO:0000256" key="4">
    <source>
        <dbReference type="ARBA" id="ARBA00022454"/>
    </source>
</evidence>
<dbReference type="PANTHER" id="PTHR48118">
    <property type="entry name" value="SPINDLE AND KINETOCHORE-ASSOCIATED PROTEIN 3"/>
    <property type="match status" value="1"/>
</dbReference>
<evidence type="ECO:0000256" key="10">
    <source>
        <dbReference type="ARBA" id="ARBA00023212"/>
    </source>
</evidence>
<proteinExistence type="inferred from homology"/>
<keyword evidence="8" id="KW-0498">Mitosis</keyword>
<evidence type="ECO:0000256" key="6">
    <source>
        <dbReference type="ARBA" id="ARBA00022618"/>
    </source>
</evidence>
<comment type="subcellular location">
    <subcellularLocation>
        <location evidence="2">Chromosome</location>
        <location evidence="2">Centromere</location>
        <location evidence="2">Kinetochore</location>
    </subcellularLocation>
    <subcellularLocation>
        <location evidence="1">Cytoplasm</location>
        <location evidence="1">Cytoskeleton</location>
        <location evidence="1">Spindle</location>
    </subcellularLocation>
</comment>
<dbReference type="OrthoDB" id="552789at2759"/>
<evidence type="ECO:0000256" key="9">
    <source>
        <dbReference type="ARBA" id="ARBA00022838"/>
    </source>
</evidence>
<feature type="compositionally biased region" description="Basic and acidic residues" evidence="13">
    <location>
        <begin position="265"/>
        <end position="278"/>
    </location>
</feature>
<dbReference type="GO" id="GO:0051301">
    <property type="term" value="P:cell division"/>
    <property type="evidence" value="ECO:0007669"/>
    <property type="project" value="UniProtKB-KW"/>
</dbReference>
<keyword evidence="11" id="KW-0131">Cell cycle</keyword>
<evidence type="ECO:0000256" key="13">
    <source>
        <dbReference type="SAM" id="MobiDB-lite"/>
    </source>
</evidence>
<comment type="similarity">
    <text evidence="3">Belongs to the SKA3 family.</text>
</comment>
<evidence type="ECO:0000313" key="15">
    <source>
        <dbReference type="Proteomes" id="UP000075714"/>
    </source>
</evidence>
<evidence type="ECO:0000256" key="11">
    <source>
        <dbReference type="ARBA" id="ARBA00023306"/>
    </source>
</evidence>
<dbReference type="GO" id="GO:0000940">
    <property type="term" value="C:outer kinetochore"/>
    <property type="evidence" value="ECO:0007669"/>
    <property type="project" value="InterPro"/>
</dbReference>
<organism evidence="14 15">
    <name type="scientific">Gonium pectorale</name>
    <name type="common">Green alga</name>
    <dbReference type="NCBI Taxonomy" id="33097"/>
    <lineage>
        <taxon>Eukaryota</taxon>
        <taxon>Viridiplantae</taxon>
        <taxon>Chlorophyta</taxon>
        <taxon>core chlorophytes</taxon>
        <taxon>Chlorophyceae</taxon>
        <taxon>CS clade</taxon>
        <taxon>Chlamydomonadales</taxon>
        <taxon>Volvocaceae</taxon>
        <taxon>Gonium</taxon>
    </lineage>
</organism>
<evidence type="ECO:0000256" key="5">
    <source>
        <dbReference type="ARBA" id="ARBA00022490"/>
    </source>
</evidence>
<keyword evidence="12" id="KW-0137">Centromere</keyword>
<keyword evidence="9" id="KW-0995">Kinetochore</keyword>
<feature type="compositionally biased region" description="Low complexity" evidence="13">
    <location>
        <begin position="335"/>
        <end position="351"/>
    </location>
</feature>